<keyword evidence="3" id="KW-0547">Nucleotide-binding</keyword>
<gene>
    <name evidence="6" type="ORF">GOM49_06285</name>
</gene>
<evidence type="ECO:0000256" key="3">
    <source>
        <dbReference type="ARBA" id="ARBA00022741"/>
    </source>
</evidence>
<dbReference type="SMART" id="SM00382">
    <property type="entry name" value="AAA"/>
    <property type="match status" value="1"/>
</dbReference>
<evidence type="ECO:0000256" key="2">
    <source>
        <dbReference type="ARBA" id="ARBA00022448"/>
    </source>
</evidence>
<dbReference type="GO" id="GO:0016887">
    <property type="term" value="F:ATP hydrolysis activity"/>
    <property type="evidence" value="ECO:0007669"/>
    <property type="project" value="InterPro"/>
</dbReference>
<evidence type="ECO:0000313" key="6">
    <source>
        <dbReference type="EMBL" id="QGU94754.1"/>
    </source>
</evidence>
<dbReference type="PROSITE" id="PS50893">
    <property type="entry name" value="ABC_TRANSPORTER_2"/>
    <property type="match status" value="1"/>
</dbReference>
<accession>A0A6I6F0F7</accession>
<evidence type="ECO:0000259" key="5">
    <source>
        <dbReference type="PROSITE" id="PS50893"/>
    </source>
</evidence>
<dbReference type="AlphaFoldDB" id="A0A6I6F0F7"/>
<name>A0A6I6F0F7_9CLOT</name>
<evidence type="ECO:0000313" key="7">
    <source>
        <dbReference type="Proteomes" id="UP000422764"/>
    </source>
</evidence>
<dbReference type="Gene3D" id="3.40.50.300">
    <property type="entry name" value="P-loop containing nucleotide triphosphate hydrolases"/>
    <property type="match status" value="1"/>
</dbReference>
<dbReference type="CDD" id="cd03230">
    <property type="entry name" value="ABC_DR_subfamily_A"/>
    <property type="match status" value="1"/>
</dbReference>
<keyword evidence="2" id="KW-0813">Transport</keyword>
<protein>
    <submittedName>
        <fullName evidence="6">ATP-binding cassette domain-containing protein</fullName>
    </submittedName>
</protein>
<dbReference type="InterPro" id="IPR003439">
    <property type="entry name" value="ABC_transporter-like_ATP-bd"/>
</dbReference>
<sequence>MIDIVDGYKSLGGKEVLKNINLKVEKGSIFGLIGPNGAGKTTLIKNIMGIYKLDKGDIKIKGDSVFENSNVKSIMGYVTDENNLFNYFTLKDTVKFYSLSYKSFDRNRFYKLNEVFQLPEKKSIRRFSKGMKMRLSIMLNLSIMPEVLVMDEPTNGLDPIVKRQFLNILLEDAAERGTTVIISSHNLGELERICDSIAILNNGEIKYSNSIENMKESIRKIQVVFKEYPPEDLEKWDEVIKVEKVGRVHNIVTKNYSKEFVDRLNNCEIMFHEEIDLSLEDMFIYSVGGDVNYEELFK</sequence>
<organism evidence="6 7">
    <name type="scientific">Clostridium bovifaecis</name>
    <dbReference type="NCBI Taxonomy" id="2184719"/>
    <lineage>
        <taxon>Bacteria</taxon>
        <taxon>Bacillati</taxon>
        <taxon>Bacillota</taxon>
        <taxon>Clostridia</taxon>
        <taxon>Eubacteriales</taxon>
        <taxon>Clostridiaceae</taxon>
        <taxon>Clostridium</taxon>
    </lineage>
</organism>
<dbReference type="InterPro" id="IPR003593">
    <property type="entry name" value="AAA+_ATPase"/>
</dbReference>
<dbReference type="InterPro" id="IPR027417">
    <property type="entry name" value="P-loop_NTPase"/>
</dbReference>
<evidence type="ECO:0000256" key="1">
    <source>
        <dbReference type="ARBA" id="ARBA00005417"/>
    </source>
</evidence>
<keyword evidence="7" id="KW-1185">Reference proteome</keyword>
<evidence type="ECO:0000256" key="4">
    <source>
        <dbReference type="ARBA" id="ARBA00022840"/>
    </source>
</evidence>
<dbReference type="Proteomes" id="UP000422764">
    <property type="component" value="Chromosome"/>
</dbReference>
<proteinExistence type="inferred from homology"/>
<feature type="domain" description="ABC transporter" evidence="5">
    <location>
        <begin position="2"/>
        <end position="227"/>
    </location>
</feature>
<dbReference type="EMBL" id="CP046522">
    <property type="protein sequence ID" value="QGU94754.1"/>
    <property type="molecule type" value="Genomic_DNA"/>
</dbReference>
<dbReference type="InterPro" id="IPR050763">
    <property type="entry name" value="ABC_transporter_ATP-binding"/>
</dbReference>
<comment type="similarity">
    <text evidence="1">Belongs to the ABC transporter superfamily.</text>
</comment>
<dbReference type="Pfam" id="PF00005">
    <property type="entry name" value="ABC_tran"/>
    <property type="match status" value="1"/>
</dbReference>
<dbReference type="PANTHER" id="PTHR42711">
    <property type="entry name" value="ABC TRANSPORTER ATP-BINDING PROTEIN"/>
    <property type="match status" value="1"/>
</dbReference>
<dbReference type="PANTHER" id="PTHR42711:SF5">
    <property type="entry name" value="ABC TRANSPORTER ATP-BINDING PROTEIN NATA"/>
    <property type="match status" value="1"/>
</dbReference>
<dbReference type="GO" id="GO:0005524">
    <property type="term" value="F:ATP binding"/>
    <property type="evidence" value="ECO:0007669"/>
    <property type="project" value="UniProtKB-KW"/>
</dbReference>
<dbReference type="SUPFAM" id="SSF52540">
    <property type="entry name" value="P-loop containing nucleoside triphosphate hydrolases"/>
    <property type="match status" value="1"/>
</dbReference>
<reference evidence="6 7" key="1">
    <citation type="submission" date="2019-12" db="EMBL/GenBank/DDBJ databases">
        <title>Genome sequenceing of Clostridium bovifaecis.</title>
        <authorList>
            <person name="Yao Y."/>
        </authorList>
    </citation>
    <scope>NUCLEOTIDE SEQUENCE [LARGE SCALE GENOMIC DNA]</scope>
    <source>
        <strain evidence="6 7">BXX</strain>
    </source>
</reference>
<keyword evidence="4 6" id="KW-0067">ATP-binding</keyword>